<gene>
    <name evidence="1" type="ORF">GCM10010449_80560</name>
</gene>
<evidence type="ECO:0008006" key="3">
    <source>
        <dbReference type="Google" id="ProtNLM"/>
    </source>
</evidence>
<accession>A0ABP6NJ38</accession>
<sequence length="96" mass="10613">MQFDDDRAVVAVQAWLLVGVLEGEFVQCVESHVSPQCRRRPDPRRSGARGKSRIQEVTRGWGAWRITLAVDGAAWSEGTIHAGRLPPDGVKCTRTT</sequence>
<name>A0ABP6NJ38_9ACTN</name>
<keyword evidence="2" id="KW-1185">Reference proteome</keyword>
<reference evidence="2" key="1">
    <citation type="journal article" date="2019" name="Int. J. Syst. Evol. Microbiol.">
        <title>The Global Catalogue of Microorganisms (GCM) 10K type strain sequencing project: providing services to taxonomists for standard genome sequencing and annotation.</title>
        <authorList>
            <consortium name="The Broad Institute Genomics Platform"/>
            <consortium name="The Broad Institute Genome Sequencing Center for Infectious Disease"/>
            <person name="Wu L."/>
            <person name="Ma J."/>
        </authorList>
    </citation>
    <scope>NUCLEOTIDE SEQUENCE [LARGE SCALE GENOMIC DNA]</scope>
    <source>
        <strain evidence="2">JCM 9092</strain>
    </source>
</reference>
<proteinExistence type="predicted"/>
<dbReference type="EMBL" id="BAAAUG010000210">
    <property type="protein sequence ID" value="GAA3149956.1"/>
    <property type="molecule type" value="Genomic_DNA"/>
</dbReference>
<dbReference type="Proteomes" id="UP001501637">
    <property type="component" value="Unassembled WGS sequence"/>
</dbReference>
<organism evidence="1 2">
    <name type="scientific">Streptomyces rectiviolaceus</name>
    <dbReference type="NCBI Taxonomy" id="332591"/>
    <lineage>
        <taxon>Bacteria</taxon>
        <taxon>Bacillati</taxon>
        <taxon>Actinomycetota</taxon>
        <taxon>Actinomycetes</taxon>
        <taxon>Kitasatosporales</taxon>
        <taxon>Streptomycetaceae</taxon>
        <taxon>Streptomyces</taxon>
    </lineage>
</organism>
<evidence type="ECO:0000313" key="2">
    <source>
        <dbReference type="Proteomes" id="UP001501637"/>
    </source>
</evidence>
<evidence type="ECO:0000313" key="1">
    <source>
        <dbReference type="EMBL" id="GAA3149956.1"/>
    </source>
</evidence>
<protein>
    <recommendedName>
        <fullName evidence="3">Transposase</fullName>
    </recommendedName>
</protein>
<comment type="caution">
    <text evidence="1">The sequence shown here is derived from an EMBL/GenBank/DDBJ whole genome shotgun (WGS) entry which is preliminary data.</text>
</comment>